<keyword evidence="10" id="KW-0645">Protease</keyword>
<dbReference type="Gene3D" id="1.25.40.10">
    <property type="entry name" value="Tetratricopeptide repeat domain"/>
    <property type="match status" value="1"/>
</dbReference>
<evidence type="ECO:0000313" key="10">
    <source>
        <dbReference type="EMBL" id="PRP90230.1"/>
    </source>
</evidence>
<dbReference type="PANTHER" id="PTHR43731:SF14">
    <property type="entry name" value="PRESENILIN-ASSOCIATED RHOMBOID-LIKE PROTEIN, MITOCHONDRIAL"/>
    <property type="match status" value="1"/>
</dbReference>
<dbReference type="Pfam" id="PF01694">
    <property type="entry name" value="Rhomboid"/>
    <property type="match status" value="1"/>
</dbReference>
<comment type="caution">
    <text evidence="10">The sequence shown here is derived from an EMBL/GenBank/DDBJ whole genome shotgun (WGS) entry which is preliminary data.</text>
</comment>
<dbReference type="GO" id="GO:0006508">
    <property type="term" value="P:proteolysis"/>
    <property type="evidence" value="ECO:0007669"/>
    <property type="project" value="UniProtKB-KW"/>
</dbReference>
<evidence type="ECO:0000256" key="4">
    <source>
        <dbReference type="ARBA" id="ARBA00022801"/>
    </source>
</evidence>
<evidence type="ECO:0000256" key="7">
    <source>
        <dbReference type="PROSITE-ProRule" id="PRU00339"/>
    </source>
</evidence>
<dbReference type="PROSITE" id="PS50005">
    <property type="entry name" value="TPR"/>
    <property type="match status" value="1"/>
</dbReference>
<dbReference type="RefSeq" id="WP_106395788.1">
    <property type="nucleotide sequence ID" value="NZ_PVNK01000290.1"/>
</dbReference>
<dbReference type="OrthoDB" id="9778341at2"/>
<feature type="transmembrane region" description="Helical" evidence="8">
    <location>
        <begin position="200"/>
        <end position="220"/>
    </location>
</feature>
<feature type="transmembrane region" description="Helical" evidence="8">
    <location>
        <begin position="151"/>
        <end position="170"/>
    </location>
</feature>
<keyword evidence="11" id="KW-1185">Reference proteome</keyword>
<organism evidence="10 11">
    <name type="scientific">Enhygromyxa salina</name>
    <dbReference type="NCBI Taxonomy" id="215803"/>
    <lineage>
        <taxon>Bacteria</taxon>
        <taxon>Pseudomonadati</taxon>
        <taxon>Myxococcota</taxon>
        <taxon>Polyangia</taxon>
        <taxon>Nannocystales</taxon>
        <taxon>Nannocystaceae</taxon>
        <taxon>Enhygromyxa</taxon>
    </lineage>
</organism>
<name>A0A2S9XBQ0_9BACT</name>
<feature type="transmembrane region" description="Helical" evidence="8">
    <location>
        <begin position="97"/>
        <end position="115"/>
    </location>
</feature>
<dbReference type="Gene3D" id="1.20.1540.10">
    <property type="entry name" value="Rhomboid-like"/>
    <property type="match status" value="1"/>
</dbReference>
<feature type="transmembrane region" description="Helical" evidence="8">
    <location>
        <begin position="176"/>
        <end position="193"/>
    </location>
</feature>
<dbReference type="Proteomes" id="UP000237968">
    <property type="component" value="Unassembled WGS sequence"/>
</dbReference>
<dbReference type="InterPro" id="IPR011990">
    <property type="entry name" value="TPR-like_helical_dom_sf"/>
</dbReference>
<evidence type="ECO:0000256" key="2">
    <source>
        <dbReference type="ARBA" id="ARBA00009045"/>
    </source>
</evidence>
<dbReference type="EC" id="3.4.21.105" evidence="10"/>
<comment type="subcellular location">
    <subcellularLocation>
        <location evidence="1">Membrane</location>
        <topology evidence="1">Multi-pass membrane protein</topology>
    </subcellularLocation>
</comment>
<evidence type="ECO:0000256" key="5">
    <source>
        <dbReference type="ARBA" id="ARBA00022989"/>
    </source>
</evidence>
<gene>
    <name evidence="10" type="primary">glpG</name>
    <name evidence="10" type="ORF">ENSA5_66420</name>
</gene>
<accession>A0A2S9XBQ0</accession>
<dbReference type="PANTHER" id="PTHR43731">
    <property type="entry name" value="RHOMBOID PROTEASE"/>
    <property type="match status" value="1"/>
</dbReference>
<dbReference type="SUPFAM" id="SSF144091">
    <property type="entry name" value="Rhomboid-like"/>
    <property type="match status" value="1"/>
</dbReference>
<evidence type="ECO:0000256" key="6">
    <source>
        <dbReference type="ARBA" id="ARBA00023136"/>
    </source>
</evidence>
<sequence>MEAAPLAQLPRYPAIGGVALIALGIFGLASPEMLDPLRLDLRAFWSEPWRLLTSALVHGGQLDSERWLQGLVHVGFNCYWLWLLGTGVEQRLGHLRTLALLALFGVGGGALEYGFNWSSVGLSGVVYGLVGMLWVLARRSPSWAGMIDSRTVKFFVGWFVFCVVATVLEVMPIANFAHAGGAALGVLVGWGIAARGVKRAAPIGLTIATLGLCLASATVLRPWVNISAYAGLDAMVQAERAEADDDLEAAIAWAERGVGYWRTPADHWAYLGRLYYEARRYADARDALREAVARDPDHELYGPALEQAESLAHSF</sequence>
<dbReference type="SUPFAM" id="SSF48452">
    <property type="entry name" value="TPR-like"/>
    <property type="match status" value="1"/>
</dbReference>
<feature type="transmembrane region" description="Helical" evidence="8">
    <location>
        <begin position="121"/>
        <end position="139"/>
    </location>
</feature>
<proteinExistence type="inferred from homology"/>
<dbReference type="InterPro" id="IPR022764">
    <property type="entry name" value="Peptidase_S54_rhomboid_dom"/>
</dbReference>
<dbReference type="SMART" id="SM00028">
    <property type="entry name" value="TPR"/>
    <property type="match status" value="1"/>
</dbReference>
<evidence type="ECO:0000256" key="8">
    <source>
        <dbReference type="SAM" id="Phobius"/>
    </source>
</evidence>
<reference evidence="10 11" key="1">
    <citation type="submission" date="2018-03" db="EMBL/GenBank/DDBJ databases">
        <title>Draft Genome Sequences of the Obligatory Marine Myxobacteria Enhygromyxa salina SWB005.</title>
        <authorList>
            <person name="Poehlein A."/>
            <person name="Moghaddam J.A."/>
            <person name="Harms H."/>
            <person name="Alanjari M."/>
            <person name="Koenig G.M."/>
            <person name="Daniel R."/>
            <person name="Schaeberle T.F."/>
        </authorList>
    </citation>
    <scope>NUCLEOTIDE SEQUENCE [LARGE SCALE GENOMIC DNA]</scope>
    <source>
        <strain evidence="10 11">SWB005</strain>
    </source>
</reference>
<feature type="repeat" description="TPR" evidence="7">
    <location>
        <begin position="265"/>
        <end position="298"/>
    </location>
</feature>
<evidence type="ECO:0000256" key="3">
    <source>
        <dbReference type="ARBA" id="ARBA00022692"/>
    </source>
</evidence>
<dbReference type="AlphaFoldDB" id="A0A2S9XBQ0"/>
<protein>
    <submittedName>
        <fullName evidence="10">Rhomboid protease GlpG</fullName>
        <ecNumber evidence="10">3.4.21.105</ecNumber>
    </submittedName>
</protein>
<feature type="transmembrane region" description="Helical" evidence="8">
    <location>
        <begin position="67"/>
        <end position="85"/>
    </location>
</feature>
<keyword evidence="7" id="KW-0802">TPR repeat</keyword>
<evidence type="ECO:0000259" key="9">
    <source>
        <dbReference type="Pfam" id="PF01694"/>
    </source>
</evidence>
<dbReference type="GO" id="GO:0016020">
    <property type="term" value="C:membrane"/>
    <property type="evidence" value="ECO:0007669"/>
    <property type="project" value="UniProtKB-SubCell"/>
</dbReference>
<comment type="similarity">
    <text evidence="2">Belongs to the peptidase S54 family.</text>
</comment>
<dbReference type="InterPro" id="IPR019734">
    <property type="entry name" value="TPR_rpt"/>
</dbReference>
<evidence type="ECO:0000313" key="11">
    <source>
        <dbReference type="Proteomes" id="UP000237968"/>
    </source>
</evidence>
<keyword evidence="4 10" id="KW-0378">Hydrolase</keyword>
<dbReference type="InterPro" id="IPR050925">
    <property type="entry name" value="Rhomboid_protease_S54"/>
</dbReference>
<dbReference type="GO" id="GO:0004252">
    <property type="term" value="F:serine-type endopeptidase activity"/>
    <property type="evidence" value="ECO:0007669"/>
    <property type="project" value="InterPro"/>
</dbReference>
<feature type="domain" description="Peptidase S54 rhomboid" evidence="9">
    <location>
        <begin position="47"/>
        <end position="193"/>
    </location>
</feature>
<feature type="transmembrane region" description="Helical" evidence="8">
    <location>
        <begin position="12"/>
        <end position="29"/>
    </location>
</feature>
<keyword evidence="6 8" id="KW-0472">Membrane</keyword>
<evidence type="ECO:0000256" key="1">
    <source>
        <dbReference type="ARBA" id="ARBA00004141"/>
    </source>
</evidence>
<dbReference type="EMBL" id="PVNK01000290">
    <property type="protein sequence ID" value="PRP90230.1"/>
    <property type="molecule type" value="Genomic_DNA"/>
</dbReference>
<dbReference type="InterPro" id="IPR035952">
    <property type="entry name" value="Rhomboid-like_sf"/>
</dbReference>
<keyword evidence="5 8" id="KW-1133">Transmembrane helix</keyword>
<keyword evidence="3 8" id="KW-0812">Transmembrane</keyword>